<evidence type="ECO:0000313" key="1">
    <source>
        <dbReference type="EMBL" id="PKK63284.1"/>
    </source>
</evidence>
<proteinExistence type="predicted"/>
<organism evidence="1 2">
    <name type="scientific">Rhizophagus irregularis</name>
    <dbReference type="NCBI Taxonomy" id="588596"/>
    <lineage>
        <taxon>Eukaryota</taxon>
        <taxon>Fungi</taxon>
        <taxon>Fungi incertae sedis</taxon>
        <taxon>Mucoromycota</taxon>
        <taxon>Glomeromycotina</taxon>
        <taxon>Glomeromycetes</taxon>
        <taxon>Glomerales</taxon>
        <taxon>Glomeraceae</taxon>
        <taxon>Rhizophagus</taxon>
    </lineage>
</organism>
<protein>
    <submittedName>
        <fullName evidence="1">Uncharacterized protein</fullName>
    </submittedName>
</protein>
<name>A0A2N1MNS0_9GLOM</name>
<reference evidence="1 2" key="1">
    <citation type="submission" date="2016-04" db="EMBL/GenBank/DDBJ databases">
        <title>Genome analyses suggest a sexual origin of heterokaryosis in a supposedly ancient asexual fungus.</title>
        <authorList>
            <person name="Ropars J."/>
            <person name="Sedzielewska K."/>
            <person name="Noel J."/>
            <person name="Charron P."/>
            <person name="Farinelli L."/>
            <person name="Marton T."/>
            <person name="Kruger M."/>
            <person name="Pelin A."/>
            <person name="Brachmann A."/>
            <person name="Corradi N."/>
        </authorList>
    </citation>
    <scope>NUCLEOTIDE SEQUENCE [LARGE SCALE GENOMIC DNA]</scope>
    <source>
        <strain evidence="1 2">C2</strain>
    </source>
</reference>
<sequence>MSNKRVSQTGPVKMTRLTIFIQEMQLRINSKAVLIFEWIPYNKFNSVKEIGHANNDILKINRISQHPDTKDYIMVLAYAKGGNFQDWMGLE</sequence>
<evidence type="ECO:0000313" key="2">
    <source>
        <dbReference type="Proteomes" id="UP000233469"/>
    </source>
</evidence>
<dbReference type="Proteomes" id="UP000233469">
    <property type="component" value="Unassembled WGS sequence"/>
</dbReference>
<dbReference type="EMBL" id="LLXL01001686">
    <property type="protein sequence ID" value="PKK63284.1"/>
    <property type="molecule type" value="Genomic_DNA"/>
</dbReference>
<gene>
    <name evidence="1" type="ORF">RhiirC2_789124</name>
</gene>
<accession>A0A2N1MNS0</accession>
<comment type="caution">
    <text evidence="1">The sequence shown here is derived from an EMBL/GenBank/DDBJ whole genome shotgun (WGS) entry which is preliminary data.</text>
</comment>
<dbReference type="AlphaFoldDB" id="A0A2N1MNS0"/>
<reference evidence="1 2" key="2">
    <citation type="submission" date="2017-10" db="EMBL/GenBank/DDBJ databases">
        <title>Extensive intraspecific genome diversity in a model arbuscular mycorrhizal fungus.</title>
        <authorList>
            <person name="Chen E.C.H."/>
            <person name="Morin E."/>
            <person name="Baudet D."/>
            <person name="Noel J."/>
            <person name="Ndikumana S."/>
            <person name="Charron P."/>
            <person name="St-Onge C."/>
            <person name="Giorgi J."/>
            <person name="Grigoriev I.V."/>
            <person name="Roux C."/>
            <person name="Martin F.M."/>
            <person name="Corradi N."/>
        </authorList>
    </citation>
    <scope>NUCLEOTIDE SEQUENCE [LARGE SCALE GENOMIC DNA]</scope>
    <source>
        <strain evidence="1 2">C2</strain>
    </source>
</reference>